<accession>A0AAN4VW00</accession>
<keyword evidence="4" id="KW-1185">Reference proteome</keyword>
<evidence type="ECO:0000313" key="4">
    <source>
        <dbReference type="Proteomes" id="UP001310022"/>
    </source>
</evidence>
<comment type="caution">
    <text evidence="3">The sequence shown here is derived from an EMBL/GenBank/DDBJ whole genome shotgun (WGS) entry which is preliminary data.</text>
</comment>
<proteinExistence type="predicted"/>
<dbReference type="EMBL" id="BQKE01000001">
    <property type="protein sequence ID" value="GJM59958.1"/>
    <property type="molecule type" value="Genomic_DNA"/>
</dbReference>
<organism evidence="3 4">
    <name type="scientific">Persicobacter diffluens</name>
    <dbReference type="NCBI Taxonomy" id="981"/>
    <lineage>
        <taxon>Bacteria</taxon>
        <taxon>Pseudomonadati</taxon>
        <taxon>Bacteroidota</taxon>
        <taxon>Cytophagia</taxon>
        <taxon>Cytophagales</taxon>
        <taxon>Persicobacteraceae</taxon>
        <taxon>Persicobacter</taxon>
    </lineage>
</organism>
<feature type="domain" description="Outer membrane protein beta-barrel" evidence="2">
    <location>
        <begin position="46"/>
        <end position="207"/>
    </location>
</feature>
<dbReference type="Pfam" id="PF13568">
    <property type="entry name" value="OMP_b-brl_2"/>
    <property type="match status" value="1"/>
</dbReference>
<protein>
    <recommendedName>
        <fullName evidence="2">Outer membrane protein beta-barrel domain-containing protein</fullName>
    </recommendedName>
</protein>
<dbReference type="Proteomes" id="UP001310022">
    <property type="component" value="Unassembled WGS sequence"/>
</dbReference>
<evidence type="ECO:0000313" key="3">
    <source>
        <dbReference type="EMBL" id="GJM59958.1"/>
    </source>
</evidence>
<feature type="signal peptide" evidence="1">
    <location>
        <begin position="1"/>
        <end position="21"/>
    </location>
</feature>
<keyword evidence="1" id="KW-0732">Signal</keyword>
<name>A0AAN4VW00_9BACT</name>
<dbReference type="AlphaFoldDB" id="A0AAN4VW00"/>
<evidence type="ECO:0000259" key="2">
    <source>
        <dbReference type="Pfam" id="PF13568"/>
    </source>
</evidence>
<gene>
    <name evidence="3" type="ORF">PEDI_05100</name>
</gene>
<feature type="chain" id="PRO_5042880003" description="Outer membrane protein beta-barrel domain-containing protein" evidence="1">
    <location>
        <begin position="22"/>
        <end position="230"/>
    </location>
</feature>
<dbReference type="InterPro" id="IPR025665">
    <property type="entry name" value="Beta-barrel_OMP_2"/>
</dbReference>
<dbReference type="RefSeq" id="WP_338235856.1">
    <property type="nucleotide sequence ID" value="NZ_BQKE01000001.1"/>
</dbReference>
<sequence length="230" mass="25605">MKNLFTLIALLCCISISPALAQKHKYKKKQKRKYKPESRMHNKVFIGGDFAKMQVFEGNRTYEGNPMKGGHLGYVHFFPIHPVVGIETGAIFSIYGIDPAATNGIADYTFADNMLMDISIPVTAKGTFMVREGVFLSGFLGPYIGMVRGRTGSIDYQGGDFYNGSLRPEEDEDAMYHQLDAGVTLGGSIRVKRIDFGLSYNIGLMDVNGDTYSEAKFEKRLMRLSVGFCF</sequence>
<reference evidence="3 4" key="1">
    <citation type="submission" date="2021-12" db="EMBL/GenBank/DDBJ databases">
        <title>Genome sequencing of bacteria with rrn-lacking chromosome and rrn-plasmid.</title>
        <authorList>
            <person name="Anda M."/>
            <person name="Iwasaki W."/>
        </authorList>
    </citation>
    <scope>NUCLEOTIDE SEQUENCE [LARGE SCALE GENOMIC DNA]</scope>
    <source>
        <strain evidence="3 4">NBRC 15940</strain>
    </source>
</reference>
<evidence type="ECO:0000256" key="1">
    <source>
        <dbReference type="SAM" id="SignalP"/>
    </source>
</evidence>